<feature type="region of interest" description="Disordered" evidence="3">
    <location>
        <begin position="1"/>
        <end position="74"/>
    </location>
</feature>
<evidence type="ECO:0000256" key="2">
    <source>
        <dbReference type="ARBA" id="ARBA00023242"/>
    </source>
</evidence>
<comment type="caution">
    <text evidence="5">The sequence shown here is derived from an EMBL/GenBank/DDBJ whole genome shotgun (WGS) entry which is preliminary data.</text>
</comment>
<dbReference type="PANTHER" id="PTHR15074:SF0">
    <property type="entry name" value="METHYL-CPG-BINDING DOMAIN PROTEIN 4-LIKE PROTEIN"/>
    <property type="match status" value="1"/>
</dbReference>
<dbReference type="GO" id="GO:0003677">
    <property type="term" value="F:DNA binding"/>
    <property type="evidence" value="ECO:0007669"/>
    <property type="project" value="InterPro"/>
</dbReference>
<dbReference type="GO" id="GO:0005634">
    <property type="term" value="C:nucleus"/>
    <property type="evidence" value="ECO:0007669"/>
    <property type="project" value="UniProtKB-SubCell"/>
</dbReference>
<dbReference type="Pfam" id="PF00730">
    <property type="entry name" value="HhH-GPD"/>
    <property type="match status" value="1"/>
</dbReference>
<feature type="compositionally biased region" description="Low complexity" evidence="3">
    <location>
        <begin position="38"/>
        <end position="49"/>
    </location>
</feature>
<reference evidence="5" key="1">
    <citation type="submission" date="2023-06" db="EMBL/GenBank/DDBJ databases">
        <title>Genome-scale phylogeny and comparative genomics of the fungal order Sordariales.</title>
        <authorList>
            <consortium name="Lawrence Berkeley National Laboratory"/>
            <person name="Hensen N."/>
            <person name="Bonometti L."/>
            <person name="Westerberg I."/>
            <person name="Brannstrom I.O."/>
            <person name="Guillou S."/>
            <person name="Cros-Aarteil S."/>
            <person name="Calhoun S."/>
            <person name="Haridas S."/>
            <person name="Kuo A."/>
            <person name="Mondo S."/>
            <person name="Pangilinan J."/>
            <person name="Riley R."/>
            <person name="Labutti K."/>
            <person name="Andreopoulos B."/>
            <person name="Lipzen A."/>
            <person name="Chen C."/>
            <person name="Yanf M."/>
            <person name="Daum C."/>
            <person name="Ng V."/>
            <person name="Clum A."/>
            <person name="Steindorff A."/>
            <person name="Ohm R."/>
            <person name="Martin F."/>
            <person name="Silar P."/>
            <person name="Natvig D."/>
            <person name="Lalanne C."/>
            <person name="Gautier V."/>
            <person name="Ament-Velasquez S.L."/>
            <person name="Kruys A."/>
            <person name="Hutchinson M.I."/>
            <person name="Powell A.J."/>
            <person name="Barry K."/>
            <person name="Miller A.N."/>
            <person name="Grigoriev I.V."/>
            <person name="Debuchy R."/>
            <person name="Gladieux P."/>
            <person name="Thoren M.H."/>
            <person name="Johannesson H."/>
        </authorList>
    </citation>
    <scope>NUCLEOTIDE SEQUENCE</scope>
    <source>
        <strain evidence="5">CBS 606.72</strain>
    </source>
</reference>
<evidence type="ECO:0000256" key="1">
    <source>
        <dbReference type="ARBA" id="ARBA00004123"/>
    </source>
</evidence>
<dbReference type="InterPro" id="IPR003265">
    <property type="entry name" value="HhH-GPD_domain"/>
</dbReference>
<keyword evidence="2" id="KW-0539">Nucleus</keyword>
<dbReference type="Proteomes" id="UP001175000">
    <property type="component" value="Unassembled WGS sequence"/>
</dbReference>
<dbReference type="GO" id="GO:0003824">
    <property type="term" value="F:catalytic activity"/>
    <property type="evidence" value="ECO:0007669"/>
    <property type="project" value="InterPro"/>
</dbReference>
<name>A0AA39XH28_9PEZI</name>
<feature type="compositionally biased region" description="Pro residues" evidence="3">
    <location>
        <begin position="50"/>
        <end position="74"/>
    </location>
</feature>
<protein>
    <submittedName>
        <fullName evidence="5">DNA glycosylase</fullName>
    </submittedName>
</protein>
<dbReference type="GO" id="GO:0006285">
    <property type="term" value="P:base-excision repair, AP site formation"/>
    <property type="evidence" value="ECO:0007669"/>
    <property type="project" value="UniProtKB-ARBA"/>
</dbReference>
<evidence type="ECO:0000313" key="6">
    <source>
        <dbReference type="Proteomes" id="UP001175000"/>
    </source>
</evidence>
<evidence type="ECO:0000259" key="4">
    <source>
        <dbReference type="Pfam" id="PF00730"/>
    </source>
</evidence>
<proteinExistence type="predicted"/>
<gene>
    <name evidence="5" type="ORF">B0T14DRAFT_417289</name>
</gene>
<dbReference type="EMBL" id="JAULSU010000001">
    <property type="protein sequence ID" value="KAK0633550.1"/>
    <property type="molecule type" value="Genomic_DNA"/>
</dbReference>
<comment type="subcellular location">
    <subcellularLocation>
        <location evidence="1">Nucleus</location>
    </subcellularLocation>
</comment>
<dbReference type="SUPFAM" id="SSF48150">
    <property type="entry name" value="DNA-glycosylase"/>
    <property type="match status" value="1"/>
</dbReference>
<evidence type="ECO:0000256" key="3">
    <source>
        <dbReference type="SAM" id="MobiDB-lite"/>
    </source>
</evidence>
<feature type="domain" description="HhH-GPD" evidence="4">
    <location>
        <begin position="103"/>
        <end position="196"/>
    </location>
</feature>
<accession>A0AA39XH28</accession>
<evidence type="ECO:0000313" key="5">
    <source>
        <dbReference type="EMBL" id="KAK0633550.1"/>
    </source>
</evidence>
<organism evidence="5 6">
    <name type="scientific">Immersiella caudata</name>
    <dbReference type="NCBI Taxonomy" id="314043"/>
    <lineage>
        <taxon>Eukaryota</taxon>
        <taxon>Fungi</taxon>
        <taxon>Dikarya</taxon>
        <taxon>Ascomycota</taxon>
        <taxon>Pezizomycotina</taxon>
        <taxon>Sordariomycetes</taxon>
        <taxon>Sordariomycetidae</taxon>
        <taxon>Sordariales</taxon>
        <taxon>Lasiosphaeriaceae</taxon>
        <taxon>Immersiella</taxon>
    </lineage>
</organism>
<dbReference type="InterPro" id="IPR045138">
    <property type="entry name" value="MeCP2/MBD4"/>
</dbReference>
<dbReference type="PANTHER" id="PTHR15074">
    <property type="entry name" value="METHYL-CPG-BINDING PROTEIN"/>
    <property type="match status" value="1"/>
</dbReference>
<keyword evidence="6" id="KW-1185">Reference proteome</keyword>
<dbReference type="AlphaFoldDB" id="A0AA39XH28"/>
<dbReference type="InterPro" id="IPR011257">
    <property type="entry name" value="DNA_glycosylase"/>
</dbReference>
<dbReference type="Gene3D" id="1.10.340.30">
    <property type="entry name" value="Hypothetical protein, domain 2"/>
    <property type="match status" value="1"/>
</dbReference>
<sequence>MTSDLDTDINKITTPTQQPLSSPPTSQPTTKRPRKPKPNTSPFWATLPLLPAPKPPLPTPRPRPPPNTISSLPIPPLSSPSFGLIQETLATSPFALLVATTFLTKTKATAALPVFRQLMNLYPTPEAIAAADPGVIQNMMQPLGLSYVRTKKIQNMARIWVATPPDKGRRYGVRNYPAQGGGSHVQQGGVFGPEDESGVGCAWEIGHVTTGAYALDSWRIFCRDELLGRAEDWKGGGRGGGFQPEWMRVFPKDKELRACLRWCWMKEGWEWDAENGEREVLREEVRRAVEEGRVGYDERGELVVLGEKRGEGYGGHFQGTI</sequence>